<organism evidence="1 2">
    <name type="scientific">Synaphobranchus kaupii</name>
    <name type="common">Kaup's arrowtooth eel</name>
    <dbReference type="NCBI Taxonomy" id="118154"/>
    <lineage>
        <taxon>Eukaryota</taxon>
        <taxon>Metazoa</taxon>
        <taxon>Chordata</taxon>
        <taxon>Craniata</taxon>
        <taxon>Vertebrata</taxon>
        <taxon>Euteleostomi</taxon>
        <taxon>Actinopterygii</taxon>
        <taxon>Neopterygii</taxon>
        <taxon>Teleostei</taxon>
        <taxon>Anguilliformes</taxon>
        <taxon>Synaphobranchidae</taxon>
        <taxon>Synaphobranchus</taxon>
    </lineage>
</organism>
<protein>
    <submittedName>
        <fullName evidence="1">Uncharacterized protein</fullName>
    </submittedName>
</protein>
<accession>A0A9Q1IX44</accession>
<dbReference type="AlphaFoldDB" id="A0A9Q1IX44"/>
<evidence type="ECO:0000313" key="2">
    <source>
        <dbReference type="Proteomes" id="UP001152622"/>
    </source>
</evidence>
<gene>
    <name evidence="1" type="ORF">SKAU_G00189470</name>
</gene>
<reference evidence="1" key="1">
    <citation type="journal article" date="2023" name="Science">
        <title>Genome structures resolve the early diversification of teleost fishes.</title>
        <authorList>
            <person name="Parey E."/>
            <person name="Louis A."/>
            <person name="Montfort J."/>
            <person name="Bouchez O."/>
            <person name="Roques C."/>
            <person name="Iampietro C."/>
            <person name="Lluch J."/>
            <person name="Castinel A."/>
            <person name="Donnadieu C."/>
            <person name="Desvignes T."/>
            <person name="Floi Bucao C."/>
            <person name="Jouanno E."/>
            <person name="Wen M."/>
            <person name="Mejri S."/>
            <person name="Dirks R."/>
            <person name="Jansen H."/>
            <person name="Henkel C."/>
            <person name="Chen W.J."/>
            <person name="Zahm M."/>
            <person name="Cabau C."/>
            <person name="Klopp C."/>
            <person name="Thompson A.W."/>
            <person name="Robinson-Rechavi M."/>
            <person name="Braasch I."/>
            <person name="Lecointre G."/>
            <person name="Bobe J."/>
            <person name="Postlethwait J.H."/>
            <person name="Berthelot C."/>
            <person name="Roest Crollius H."/>
            <person name="Guiguen Y."/>
        </authorList>
    </citation>
    <scope>NUCLEOTIDE SEQUENCE</scope>
    <source>
        <strain evidence="1">WJC10195</strain>
    </source>
</reference>
<dbReference type="EMBL" id="JAINUF010000006">
    <property type="protein sequence ID" value="KAJ8356153.1"/>
    <property type="molecule type" value="Genomic_DNA"/>
</dbReference>
<proteinExistence type="predicted"/>
<comment type="caution">
    <text evidence="1">The sequence shown here is derived from an EMBL/GenBank/DDBJ whole genome shotgun (WGS) entry which is preliminary data.</text>
</comment>
<keyword evidence="2" id="KW-1185">Reference proteome</keyword>
<name>A0A9Q1IX44_SYNKA</name>
<dbReference type="Proteomes" id="UP001152622">
    <property type="component" value="Chromosome 6"/>
</dbReference>
<sequence length="118" mass="13212">MQFGRASELSIRIHFRIYYGAMPLATECSSPYCSWQNPSLAVSVYSVQRNPPEPPSFYSRFFRCSGYPTRVTAPCRSGPSSSAKADLLLARPRLVKSEDSPNEGFAICSMLDRIFKGF</sequence>
<evidence type="ECO:0000313" key="1">
    <source>
        <dbReference type="EMBL" id="KAJ8356153.1"/>
    </source>
</evidence>